<proteinExistence type="predicted"/>
<comment type="caution">
    <text evidence="3">The sequence shown here is derived from an EMBL/GenBank/DDBJ whole genome shotgun (WGS) entry which is preliminary data.</text>
</comment>
<keyword evidence="2" id="KW-0812">Transmembrane</keyword>
<protein>
    <submittedName>
        <fullName evidence="3">Uncharacterized protein</fullName>
    </submittedName>
</protein>
<evidence type="ECO:0000313" key="3">
    <source>
        <dbReference type="EMBL" id="RKU45012.1"/>
    </source>
</evidence>
<dbReference type="OrthoDB" id="5421765at2759"/>
<gene>
    <name evidence="3" type="ORF">DL546_003492</name>
</gene>
<feature type="transmembrane region" description="Helical" evidence="2">
    <location>
        <begin position="62"/>
        <end position="86"/>
    </location>
</feature>
<feature type="compositionally biased region" description="Low complexity" evidence="1">
    <location>
        <begin position="23"/>
        <end position="46"/>
    </location>
</feature>
<evidence type="ECO:0000256" key="2">
    <source>
        <dbReference type="SAM" id="Phobius"/>
    </source>
</evidence>
<organism evidence="3 4">
    <name type="scientific">Coniochaeta pulveracea</name>
    <dbReference type="NCBI Taxonomy" id="177199"/>
    <lineage>
        <taxon>Eukaryota</taxon>
        <taxon>Fungi</taxon>
        <taxon>Dikarya</taxon>
        <taxon>Ascomycota</taxon>
        <taxon>Pezizomycotina</taxon>
        <taxon>Sordariomycetes</taxon>
        <taxon>Sordariomycetidae</taxon>
        <taxon>Coniochaetales</taxon>
        <taxon>Coniochaetaceae</taxon>
        <taxon>Coniochaeta</taxon>
    </lineage>
</organism>
<evidence type="ECO:0000256" key="1">
    <source>
        <dbReference type="SAM" id="MobiDB-lite"/>
    </source>
</evidence>
<dbReference type="Proteomes" id="UP000275385">
    <property type="component" value="Unassembled WGS sequence"/>
</dbReference>
<sequence length="394" mass="42680">MASITSTISIPGSLTSVPTSALTSIPTSNPTANPTTNPASTPVSTSISAPTTYVRTKTKGGAIAGAAVGCLVAGLLLGFLVAFFLYRNKKRPRESHSSYSPAPTTELKAVEPRSQPPPARDKEAIELNHFLLDSLPDKEIVAELRALETLIQQHVENNYHLHPVQADPPALTQDLSRLGFGDDGNLASEAIVALAMEPRLTRHLALRHVISKVVFSSIDKPILPAKSSSPRVPSMLPPPVAAFLQAVQREHAPPGRFVDDEAFDSALRRWRVLSAFLLHPHRSQRTALPADEVAMAPQAKLLANTLDTFLIPFVHADHAAGRYQQKSHLEAIILEVAKFGYTLLSQPSEWRFVYTTGSPGRAAVVCPGLVKVSDRDGRRYGEPRQIVAPRDVPL</sequence>
<evidence type="ECO:0000313" key="4">
    <source>
        <dbReference type="Proteomes" id="UP000275385"/>
    </source>
</evidence>
<dbReference type="STRING" id="177199.A0A420YAV6"/>
<feature type="region of interest" description="Disordered" evidence="1">
    <location>
        <begin position="93"/>
        <end position="120"/>
    </location>
</feature>
<keyword evidence="4" id="KW-1185">Reference proteome</keyword>
<reference evidence="3 4" key="1">
    <citation type="submission" date="2018-08" db="EMBL/GenBank/DDBJ databases">
        <title>Draft genome of the lignicolous fungus Coniochaeta pulveracea.</title>
        <authorList>
            <person name="Borstlap C.J."/>
            <person name="De Witt R.N."/>
            <person name="Botha A."/>
            <person name="Volschenk H."/>
        </authorList>
    </citation>
    <scope>NUCLEOTIDE SEQUENCE [LARGE SCALE GENOMIC DNA]</scope>
    <source>
        <strain evidence="3 4">CAB683</strain>
    </source>
</reference>
<accession>A0A420YAV6</accession>
<keyword evidence="2" id="KW-1133">Transmembrane helix</keyword>
<keyword evidence="2" id="KW-0472">Membrane</keyword>
<dbReference type="EMBL" id="QVQW01000024">
    <property type="protein sequence ID" value="RKU45012.1"/>
    <property type="molecule type" value="Genomic_DNA"/>
</dbReference>
<feature type="region of interest" description="Disordered" evidence="1">
    <location>
        <begin position="19"/>
        <end position="47"/>
    </location>
</feature>
<name>A0A420YAV6_9PEZI</name>
<dbReference type="AlphaFoldDB" id="A0A420YAV6"/>